<keyword evidence="7" id="KW-1185">Reference proteome</keyword>
<dbReference type="PRINTS" id="PR00755">
    <property type="entry name" value="AFLATOXINBRP"/>
</dbReference>
<dbReference type="PROSITE" id="PS50048">
    <property type="entry name" value="ZN2_CY6_FUNGAL_2"/>
    <property type="match status" value="1"/>
</dbReference>
<evidence type="ECO:0000256" key="1">
    <source>
        <dbReference type="ARBA" id="ARBA00004123"/>
    </source>
</evidence>
<dbReference type="CDD" id="cd12148">
    <property type="entry name" value="fungal_TF_MHR"/>
    <property type="match status" value="1"/>
</dbReference>
<dbReference type="PANTHER" id="PTHR31001:SF88">
    <property type="entry name" value="TRANSCRIPTION FACTOR PDR3"/>
    <property type="match status" value="1"/>
</dbReference>
<dbReference type="Proteomes" id="UP000449547">
    <property type="component" value="Unassembled WGS sequence"/>
</dbReference>
<feature type="compositionally biased region" description="Low complexity" evidence="4">
    <location>
        <begin position="139"/>
        <end position="155"/>
    </location>
</feature>
<feature type="compositionally biased region" description="Polar residues" evidence="4">
    <location>
        <begin position="127"/>
        <end position="138"/>
    </location>
</feature>
<feature type="compositionally biased region" description="Polar residues" evidence="4">
    <location>
        <begin position="38"/>
        <end position="55"/>
    </location>
</feature>
<dbReference type="SMART" id="SM00066">
    <property type="entry name" value="GAL4"/>
    <property type="match status" value="1"/>
</dbReference>
<comment type="subcellular location">
    <subcellularLocation>
        <location evidence="1">Nucleus</location>
    </subcellularLocation>
</comment>
<protein>
    <recommendedName>
        <fullName evidence="5">Zn(2)-C6 fungal-type domain-containing protein</fullName>
    </recommendedName>
</protein>
<feature type="region of interest" description="Disordered" evidence="4">
    <location>
        <begin position="118"/>
        <end position="199"/>
    </location>
</feature>
<evidence type="ECO:0000256" key="2">
    <source>
        <dbReference type="ARBA" id="ARBA00022723"/>
    </source>
</evidence>
<name>A0A642UYS7_DIURU</name>
<reference evidence="6 7" key="1">
    <citation type="submission" date="2019-07" db="EMBL/GenBank/DDBJ databases">
        <title>Genome assembly of two rare yeast pathogens: Diutina rugosa and Trichomonascus ciferrii.</title>
        <authorList>
            <person name="Mixao V."/>
            <person name="Saus E."/>
            <person name="Hansen A."/>
            <person name="Lass-Flor C."/>
            <person name="Gabaldon T."/>
        </authorList>
    </citation>
    <scope>NUCLEOTIDE SEQUENCE [LARGE SCALE GENOMIC DNA]</scope>
    <source>
        <strain evidence="6 7">CBS 613</strain>
    </source>
</reference>
<evidence type="ECO:0000259" key="5">
    <source>
        <dbReference type="PROSITE" id="PS50048"/>
    </source>
</evidence>
<dbReference type="OrthoDB" id="762982at2759"/>
<evidence type="ECO:0000313" key="6">
    <source>
        <dbReference type="EMBL" id="KAA8907124.1"/>
    </source>
</evidence>
<dbReference type="GeneID" id="54779461"/>
<dbReference type="Pfam" id="PF00172">
    <property type="entry name" value="Zn_clus"/>
    <property type="match status" value="1"/>
</dbReference>
<evidence type="ECO:0000256" key="4">
    <source>
        <dbReference type="SAM" id="MobiDB-lite"/>
    </source>
</evidence>
<feature type="region of interest" description="Disordered" evidence="4">
    <location>
        <begin position="1"/>
        <end position="55"/>
    </location>
</feature>
<dbReference type="RefSeq" id="XP_034014475.1">
    <property type="nucleotide sequence ID" value="XM_034159097.1"/>
</dbReference>
<dbReference type="SUPFAM" id="SSF57701">
    <property type="entry name" value="Zn2/Cys6 DNA-binding domain"/>
    <property type="match status" value="1"/>
</dbReference>
<dbReference type="GO" id="GO:0008270">
    <property type="term" value="F:zinc ion binding"/>
    <property type="evidence" value="ECO:0007669"/>
    <property type="project" value="InterPro"/>
</dbReference>
<evidence type="ECO:0000313" key="7">
    <source>
        <dbReference type="Proteomes" id="UP000449547"/>
    </source>
</evidence>
<feature type="compositionally biased region" description="Low complexity" evidence="4">
    <location>
        <begin position="301"/>
        <end position="318"/>
    </location>
</feature>
<dbReference type="GO" id="GO:0005634">
    <property type="term" value="C:nucleus"/>
    <property type="evidence" value="ECO:0007669"/>
    <property type="project" value="UniProtKB-SubCell"/>
</dbReference>
<evidence type="ECO:0000256" key="3">
    <source>
        <dbReference type="ARBA" id="ARBA00023242"/>
    </source>
</evidence>
<dbReference type="Pfam" id="PF04082">
    <property type="entry name" value="Fungal_trans"/>
    <property type="match status" value="1"/>
</dbReference>
<sequence>MESGTSMLSPLTRPRSQSSVLPTFSPPPPPAANDHQHNPASPKSGSVSHDPQSRSSLAELKVLADGQVMKVQKSRQRRIHSCVYCHSKKIKCSRDQPVCRKCEQIGIECKYFINERVSRGGKKSARRQSAVSDGSGSESAPSVQSSVAVPSAQQAHPDMPSDSVSSIPSDAGVTSDGSALAKSPTMKQEDHHFAKEPSPPISELPFFSFMATPESSGPASNPANGVDKRGVIGTPQMTTLQIPIMNQSSNNMTNNYFKTNYSQAPNEEGFAFNLASFAFSGEFNSPSEAQAPPAPQPPTSAPTSNPQPSSKSSGTNKDSSYFNRGVNNFFDSAPGTVAQVPQAAAPSAPLSSSLNPYSSNPATSVNYLYGSNTNYRNDNLVDELNDYLPISAERSRELVDRYVNSVHILLPIVANLDAFCQEHERYWRLQARNTRSSRASSSVGSSPGDSDEFNYLEFYSLYFPIMYASTISEFEEYDNLLLNQDIDKYLKAFNKVCQYYNYPHGLKTIGLLLGNVIIQSTSPNPSTMEMSQIIRYAKFLQLHKDPEITLRIGNPEVVKFRRLLWWVIFGLDALTSHNFCLPPVCRMDDFNVRMPEDEEESINALGIKEKRLNLGILSMNVKFTYDRILSELVYHLHNGLSSNITSSQVNDIKDMILSLFRHIHNSVYRMNQSIKLHPPETVHEMNLINFLTNHSWSFVDRATMLLHKKILMGDVQKRDYAGGLFADSPQSLVGGGANSKDSSSSQSALSLSKYEDTFGHLAEANIIKNFNNSSISQLKFNQQEDFTYENMHNNLIPSILHNLNDFLKYNDFIKFGRYNWYVKRTIPLDSIILMFVIIAVKFKYEFMQMAELCVYVKLINKALFILNRKWFKNEKYKRMLSLTNLTWEYILKRYQVLPLISQFNDTHKLGDLSEYYDFSVTSYLNLNELFDVMDVPQPTLPPTFGFNGSKYGMIQSDRNVDPENLMPVMQANQLARIIPLSLDVKAELSQLNEKIYYDLRNNFVDINDYCAFYTSLEHILHELMDYINS</sequence>
<comment type="caution">
    <text evidence="6">The sequence shown here is derived from an EMBL/GenBank/DDBJ whole genome shotgun (WGS) entry which is preliminary data.</text>
</comment>
<dbReference type="VEuPathDB" id="FungiDB:DIURU_000808"/>
<dbReference type="SMART" id="SM00906">
    <property type="entry name" value="Fungal_trans"/>
    <property type="match status" value="1"/>
</dbReference>
<dbReference type="Gene3D" id="4.10.240.10">
    <property type="entry name" value="Zn(2)-C6 fungal-type DNA-binding domain"/>
    <property type="match status" value="1"/>
</dbReference>
<gene>
    <name evidence="6" type="ORF">DIURU_000808</name>
</gene>
<dbReference type="InterPro" id="IPR036864">
    <property type="entry name" value="Zn2-C6_fun-type_DNA-bd_sf"/>
</dbReference>
<feature type="region of interest" description="Disordered" evidence="4">
    <location>
        <begin position="283"/>
        <end position="318"/>
    </location>
</feature>
<dbReference type="GO" id="GO:0006351">
    <property type="term" value="P:DNA-templated transcription"/>
    <property type="evidence" value="ECO:0007669"/>
    <property type="project" value="InterPro"/>
</dbReference>
<feature type="compositionally biased region" description="Polar residues" evidence="4">
    <location>
        <begin position="1"/>
        <end position="22"/>
    </location>
</feature>
<dbReference type="GO" id="GO:0003677">
    <property type="term" value="F:DNA binding"/>
    <property type="evidence" value="ECO:0007669"/>
    <property type="project" value="InterPro"/>
</dbReference>
<dbReference type="CDD" id="cd00067">
    <property type="entry name" value="GAL4"/>
    <property type="match status" value="1"/>
</dbReference>
<feature type="domain" description="Zn(2)-C6 fungal-type" evidence="5">
    <location>
        <begin position="81"/>
        <end position="111"/>
    </location>
</feature>
<dbReference type="GO" id="GO:0000981">
    <property type="term" value="F:DNA-binding transcription factor activity, RNA polymerase II-specific"/>
    <property type="evidence" value="ECO:0007669"/>
    <property type="project" value="InterPro"/>
</dbReference>
<dbReference type="AlphaFoldDB" id="A0A642UYS7"/>
<dbReference type="InterPro" id="IPR050613">
    <property type="entry name" value="Sec_Metabolite_Reg"/>
</dbReference>
<proteinExistence type="predicted"/>
<dbReference type="PROSITE" id="PS00463">
    <property type="entry name" value="ZN2_CY6_FUNGAL_1"/>
    <property type="match status" value="1"/>
</dbReference>
<organism evidence="6 7">
    <name type="scientific">Diutina rugosa</name>
    <name type="common">Yeast</name>
    <name type="synonym">Candida rugosa</name>
    <dbReference type="NCBI Taxonomy" id="5481"/>
    <lineage>
        <taxon>Eukaryota</taxon>
        <taxon>Fungi</taxon>
        <taxon>Dikarya</taxon>
        <taxon>Ascomycota</taxon>
        <taxon>Saccharomycotina</taxon>
        <taxon>Pichiomycetes</taxon>
        <taxon>Debaryomycetaceae</taxon>
        <taxon>Diutina</taxon>
    </lineage>
</organism>
<keyword evidence="2" id="KW-0479">Metal-binding</keyword>
<dbReference type="InterPro" id="IPR007219">
    <property type="entry name" value="XnlR_reg_dom"/>
</dbReference>
<dbReference type="PANTHER" id="PTHR31001">
    <property type="entry name" value="UNCHARACTERIZED TRANSCRIPTIONAL REGULATORY PROTEIN"/>
    <property type="match status" value="1"/>
</dbReference>
<dbReference type="EMBL" id="SWFT01000027">
    <property type="protein sequence ID" value="KAA8907124.1"/>
    <property type="molecule type" value="Genomic_DNA"/>
</dbReference>
<keyword evidence="3" id="KW-0539">Nucleus</keyword>
<accession>A0A642UYS7</accession>
<dbReference type="OMA" id="SCAQIAP"/>
<dbReference type="InterPro" id="IPR001138">
    <property type="entry name" value="Zn2Cys6_DnaBD"/>
</dbReference>